<protein>
    <submittedName>
        <fullName evidence="2">Uncharacterized protein</fullName>
    </submittedName>
</protein>
<organism evidence="2 3">
    <name type="scientific">Angomonas deanei</name>
    <dbReference type="NCBI Taxonomy" id="59799"/>
    <lineage>
        <taxon>Eukaryota</taxon>
        <taxon>Discoba</taxon>
        <taxon>Euglenozoa</taxon>
        <taxon>Kinetoplastea</taxon>
        <taxon>Metakinetoplastina</taxon>
        <taxon>Trypanosomatida</taxon>
        <taxon>Trypanosomatidae</taxon>
        <taxon>Strigomonadinae</taxon>
        <taxon>Angomonas</taxon>
    </lineage>
</organism>
<sequence>MSLFESVGRSPRVFVTSPSPTKELPSTTMTNPLSDSNDLGPNRITYEEWASRNGLSDVFDSNIEESPYDDFLFEGGRRPKSGHRLGSQTRIGTIEENTVPPVEGELDRELDIHGPVDTVQSAQAISPSSKVLLISPASVSADGSGTTRGAMNEVNSNGTSSSSQERHKLRPRVSAEYIQRLYNQFQQLDEEKEL</sequence>
<feature type="compositionally biased region" description="Polar residues" evidence="1">
    <location>
        <begin position="16"/>
        <end position="39"/>
    </location>
</feature>
<evidence type="ECO:0000313" key="2">
    <source>
        <dbReference type="EMBL" id="CAD2213589.1"/>
    </source>
</evidence>
<feature type="region of interest" description="Disordered" evidence="1">
    <location>
        <begin position="139"/>
        <end position="172"/>
    </location>
</feature>
<proteinExistence type="predicted"/>
<evidence type="ECO:0000313" key="3">
    <source>
        <dbReference type="Proteomes" id="UP000515908"/>
    </source>
</evidence>
<name>A0A7G2C1Q2_9TRYP</name>
<feature type="compositionally biased region" description="Polar residues" evidence="1">
    <location>
        <begin position="139"/>
        <end position="163"/>
    </location>
</feature>
<dbReference type="EMBL" id="LR877146">
    <property type="protein sequence ID" value="CAD2213589.1"/>
    <property type="molecule type" value="Genomic_DNA"/>
</dbReference>
<evidence type="ECO:0000256" key="1">
    <source>
        <dbReference type="SAM" id="MobiDB-lite"/>
    </source>
</evidence>
<feature type="region of interest" description="Disordered" evidence="1">
    <location>
        <begin position="1"/>
        <end position="42"/>
    </location>
</feature>
<dbReference type="Proteomes" id="UP000515908">
    <property type="component" value="Chromosome 02"/>
</dbReference>
<accession>A0A7G2C1Q2</accession>
<keyword evidence="3" id="KW-1185">Reference proteome</keyword>
<dbReference type="AlphaFoldDB" id="A0A7G2C1Q2"/>
<gene>
    <name evidence="2" type="ORF">ADEAN_000103200</name>
</gene>
<dbReference type="VEuPathDB" id="TriTrypDB:ADEAN_000103200"/>
<reference evidence="2 3" key="1">
    <citation type="submission" date="2020-08" db="EMBL/GenBank/DDBJ databases">
        <authorList>
            <person name="Newling K."/>
            <person name="Davey J."/>
            <person name="Forrester S."/>
        </authorList>
    </citation>
    <scope>NUCLEOTIDE SEQUENCE [LARGE SCALE GENOMIC DNA]</scope>
    <source>
        <strain evidence="3">Crithidia deanei Carvalho (ATCC PRA-265)</strain>
    </source>
</reference>